<dbReference type="Proteomes" id="UP000694846">
    <property type="component" value="Unplaced"/>
</dbReference>
<dbReference type="AlphaFoldDB" id="A0A8B8FA78"/>
<dbReference type="InterPro" id="IPR004000">
    <property type="entry name" value="Actin"/>
</dbReference>
<dbReference type="OrthoDB" id="5132116at2759"/>
<evidence type="ECO:0000313" key="10">
    <source>
        <dbReference type="Proteomes" id="UP000694846"/>
    </source>
</evidence>
<dbReference type="GeneID" id="112681681"/>
<evidence type="ECO:0000256" key="3">
    <source>
        <dbReference type="ARBA" id="ARBA00022490"/>
    </source>
</evidence>
<dbReference type="InterPro" id="IPR043129">
    <property type="entry name" value="ATPase_NBD"/>
</dbReference>
<dbReference type="Gene3D" id="3.90.640.10">
    <property type="entry name" value="Actin, Chain A, domain 4"/>
    <property type="match status" value="1"/>
</dbReference>
<dbReference type="GO" id="GO:0005524">
    <property type="term" value="F:ATP binding"/>
    <property type="evidence" value="ECO:0007669"/>
    <property type="project" value="UniProtKB-KW"/>
</dbReference>
<reference evidence="11" key="1">
    <citation type="submission" date="2025-08" db="UniProtKB">
        <authorList>
            <consortium name="RefSeq"/>
        </authorList>
    </citation>
    <scope>IDENTIFICATION</scope>
    <source>
        <tissue evidence="11">Whole body</tissue>
    </source>
</reference>
<evidence type="ECO:0000313" key="11">
    <source>
        <dbReference type="RefSeq" id="XP_025407749.1"/>
    </source>
</evidence>
<keyword evidence="10" id="KW-1185">Reference proteome</keyword>
<protein>
    <submittedName>
        <fullName evidence="11">Actin, clone 302-like</fullName>
    </submittedName>
</protein>
<dbReference type="GO" id="GO:0005856">
    <property type="term" value="C:cytoskeleton"/>
    <property type="evidence" value="ECO:0007669"/>
    <property type="project" value="UniProtKB-SubCell"/>
</dbReference>
<keyword evidence="6" id="KW-0067">ATP-binding</keyword>
<dbReference type="RefSeq" id="XP_025407749.1">
    <property type="nucleotide sequence ID" value="XM_025551964.1"/>
</dbReference>
<name>A0A8B8FA78_9HEMI</name>
<evidence type="ECO:0000256" key="2">
    <source>
        <dbReference type="ARBA" id="ARBA00006752"/>
    </source>
</evidence>
<gene>
    <name evidence="11" type="primary">LOC112681681</name>
</gene>
<keyword evidence="7" id="KW-0206">Cytoskeleton</keyword>
<dbReference type="SMART" id="SM00268">
    <property type="entry name" value="ACTIN"/>
    <property type="match status" value="1"/>
</dbReference>
<keyword evidence="5" id="KW-0378">Hydrolase</keyword>
<evidence type="ECO:0000256" key="4">
    <source>
        <dbReference type="ARBA" id="ARBA00022741"/>
    </source>
</evidence>
<evidence type="ECO:0000256" key="6">
    <source>
        <dbReference type="ARBA" id="ARBA00022840"/>
    </source>
</evidence>
<dbReference type="FunFam" id="3.30.420.40:FF:000050">
    <property type="entry name" value="Actin, alpha skeletal muscle"/>
    <property type="match status" value="1"/>
</dbReference>
<evidence type="ECO:0000256" key="7">
    <source>
        <dbReference type="ARBA" id="ARBA00023212"/>
    </source>
</evidence>
<organism evidence="10 11">
    <name type="scientific">Sipha flava</name>
    <name type="common">yellow sugarcane aphid</name>
    <dbReference type="NCBI Taxonomy" id="143950"/>
    <lineage>
        <taxon>Eukaryota</taxon>
        <taxon>Metazoa</taxon>
        <taxon>Ecdysozoa</taxon>
        <taxon>Arthropoda</taxon>
        <taxon>Hexapoda</taxon>
        <taxon>Insecta</taxon>
        <taxon>Pterygota</taxon>
        <taxon>Neoptera</taxon>
        <taxon>Paraneoptera</taxon>
        <taxon>Hemiptera</taxon>
        <taxon>Sternorrhyncha</taxon>
        <taxon>Aphidomorpha</taxon>
        <taxon>Aphidoidea</taxon>
        <taxon>Aphididae</taxon>
        <taxon>Sipha</taxon>
    </lineage>
</organism>
<dbReference type="SUPFAM" id="SSF53067">
    <property type="entry name" value="Actin-like ATPase domain"/>
    <property type="match status" value="2"/>
</dbReference>
<dbReference type="GO" id="GO:0016787">
    <property type="term" value="F:hydrolase activity"/>
    <property type="evidence" value="ECO:0007669"/>
    <property type="project" value="UniProtKB-KW"/>
</dbReference>
<sequence>MSDLRSEDNSLIIDCGSRTCKAGFSLQERPYVVFKTVVGKYEGVSDQEGSFLGDDVKSMRDFLDLKYPVERGIVNNWDDMENILKYTIEKRLKTNAMLHPIMITESPSNHKANREKMTEIVFEKFKAPYFYAAKQAVLALFATGRTTGVAFDSGDGVSHSVPIFDGYAVPSVTQYLNVAGRDLTDYLRKMLSERGYSFATTTTRDIVDDIREKLCYVTPDYGKEINAISSTLDKSYRLPDGQLITIGSERFRCTEALFKPSFLGMENRGIHKIINDSLMKCDVDYRRLMSSHIVMSGGNTLYPGFASRMQKEIMQEDLTTDGIERKIISKPERYHSIWIGGSMLASLPSFRRFWISGAEYAESGPSIVNRKCL</sequence>
<proteinExistence type="inferred from homology"/>
<keyword evidence="4" id="KW-0547">Nucleotide-binding</keyword>
<keyword evidence="3" id="KW-0963">Cytoplasm</keyword>
<dbReference type="PRINTS" id="PR00190">
    <property type="entry name" value="ACTIN"/>
</dbReference>
<evidence type="ECO:0000256" key="9">
    <source>
        <dbReference type="RuleBase" id="RU000487"/>
    </source>
</evidence>
<evidence type="ECO:0000256" key="8">
    <source>
        <dbReference type="ARBA" id="ARBA00049360"/>
    </source>
</evidence>
<evidence type="ECO:0000256" key="5">
    <source>
        <dbReference type="ARBA" id="ARBA00022801"/>
    </source>
</evidence>
<dbReference type="Pfam" id="PF00022">
    <property type="entry name" value="Actin"/>
    <property type="match status" value="1"/>
</dbReference>
<comment type="catalytic activity">
    <reaction evidence="8">
        <text>ATP + H2O = ADP + phosphate + H(+)</text>
        <dbReference type="Rhea" id="RHEA:13065"/>
        <dbReference type="ChEBI" id="CHEBI:15377"/>
        <dbReference type="ChEBI" id="CHEBI:15378"/>
        <dbReference type="ChEBI" id="CHEBI:30616"/>
        <dbReference type="ChEBI" id="CHEBI:43474"/>
        <dbReference type="ChEBI" id="CHEBI:456216"/>
    </reaction>
</comment>
<evidence type="ECO:0000256" key="1">
    <source>
        <dbReference type="ARBA" id="ARBA00004245"/>
    </source>
</evidence>
<dbReference type="PANTHER" id="PTHR11937">
    <property type="entry name" value="ACTIN"/>
    <property type="match status" value="1"/>
</dbReference>
<comment type="subcellular location">
    <subcellularLocation>
        <location evidence="1">Cytoplasm</location>
        <location evidence="1">Cytoskeleton</location>
    </subcellularLocation>
</comment>
<accession>A0A8B8FA78</accession>
<comment type="similarity">
    <text evidence="2 9">Belongs to the actin family.</text>
</comment>
<dbReference type="Gene3D" id="3.30.420.40">
    <property type="match status" value="2"/>
</dbReference>
<dbReference type="FunFam" id="3.90.640.10:FF:000047">
    <property type="entry name" value="Actin, alpha skeletal muscle"/>
    <property type="match status" value="1"/>
</dbReference>